<sequence>MTGDRPAPPSGDRLALMLDLDETLIHASDVELDRAADFRALGYHVYRRPHLQAFLDHVLARYDIGVWTSSGRLYAEAVCAELFPPQSLRFLWASERCSLSRDWNTGEHLYRKRLQKLKTHGYRLERLIAIDDTPSKHAQNYGNLVCVSEYRGEDAHDDELLRLMPYLDALAGEANVRGIEKRRWRERVAAAGPRPL</sequence>
<dbReference type="InterPro" id="IPR023214">
    <property type="entry name" value="HAD_sf"/>
</dbReference>
<dbReference type="PANTHER" id="PTHR12210">
    <property type="entry name" value="DULLARD PROTEIN PHOSPHATASE"/>
    <property type="match status" value="1"/>
</dbReference>
<dbReference type="OrthoDB" id="65801at2"/>
<dbReference type="STRING" id="69.GLE_4479"/>
<dbReference type="EMBL" id="CP013140">
    <property type="protein sequence ID" value="ALN59820.1"/>
    <property type="molecule type" value="Genomic_DNA"/>
</dbReference>
<evidence type="ECO:0000313" key="2">
    <source>
        <dbReference type="Proteomes" id="UP000061569"/>
    </source>
</evidence>
<dbReference type="SUPFAM" id="SSF56784">
    <property type="entry name" value="HAD-like"/>
    <property type="match status" value="1"/>
</dbReference>
<organism evidence="1 2">
    <name type="scientific">Lysobacter enzymogenes</name>
    <dbReference type="NCBI Taxonomy" id="69"/>
    <lineage>
        <taxon>Bacteria</taxon>
        <taxon>Pseudomonadati</taxon>
        <taxon>Pseudomonadota</taxon>
        <taxon>Gammaproteobacteria</taxon>
        <taxon>Lysobacterales</taxon>
        <taxon>Lysobacteraceae</taxon>
        <taxon>Lysobacter</taxon>
    </lineage>
</organism>
<reference evidence="1 2" key="1">
    <citation type="submission" date="2015-11" db="EMBL/GenBank/DDBJ databases">
        <title>Genome sequences of Lysobacter enzymogenes strain C3 and Lysobacter antibioticus ATCC 29479.</title>
        <authorList>
            <person name="Kobayashi D.Y."/>
        </authorList>
    </citation>
    <scope>NUCLEOTIDE SEQUENCE [LARGE SCALE GENOMIC DNA]</scope>
    <source>
        <strain evidence="1 2">C3</strain>
    </source>
</reference>
<dbReference type="SMART" id="SM00577">
    <property type="entry name" value="CPDc"/>
    <property type="match status" value="1"/>
</dbReference>
<name>A0A0S2DMS9_LYSEN</name>
<dbReference type="InterPro" id="IPR004274">
    <property type="entry name" value="FCP1_dom"/>
</dbReference>
<dbReference type="InterPro" id="IPR050365">
    <property type="entry name" value="TIM50"/>
</dbReference>
<dbReference type="Gene3D" id="3.40.50.1000">
    <property type="entry name" value="HAD superfamily/HAD-like"/>
    <property type="match status" value="1"/>
</dbReference>
<dbReference type="Proteomes" id="UP000061569">
    <property type="component" value="Chromosome"/>
</dbReference>
<dbReference type="Pfam" id="PF03031">
    <property type="entry name" value="NIF"/>
    <property type="match status" value="1"/>
</dbReference>
<dbReference type="KEGG" id="lez:GLE_4479"/>
<proteinExistence type="predicted"/>
<evidence type="ECO:0000313" key="1">
    <source>
        <dbReference type="EMBL" id="ALN59820.1"/>
    </source>
</evidence>
<dbReference type="PROSITE" id="PS50969">
    <property type="entry name" value="FCP1"/>
    <property type="match status" value="1"/>
</dbReference>
<dbReference type="InterPro" id="IPR036412">
    <property type="entry name" value="HAD-like_sf"/>
</dbReference>
<dbReference type="AlphaFoldDB" id="A0A0S2DMS9"/>
<protein>
    <submittedName>
        <fullName evidence="1">NLI interacting factor-like phosphatase</fullName>
    </submittedName>
</protein>
<dbReference type="PATRIC" id="fig|69.6.peg.4416"/>
<accession>A0A0S2DMS9</accession>
<gene>
    <name evidence="1" type="ORF">GLE_4479</name>
</gene>